<organism evidence="15 16">
    <name type="scientific">Dimorphilus gyrociliatus</name>
    <dbReference type="NCBI Taxonomy" id="2664684"/>
    <lineage>
        <taxon>Eukaryota</taxon>
        <taxon>Metazoa</taxon>
        <taxon>Spiralia</taxon>
        <taxon>Lophotrochozoa</taxon>
        <taxon>Annelida</taxon>
        <taxon>Polychaeta</taxon>
        <taxon>Polychaeta incertae sedis</taxon>
        <taxon>Dinophilidae</taxon>
        <taxon>Dimorphilus</taxon>
    </lineage>
</organism>
<keyword evidence="2" id="KW-0813">Transport</keyword>
<comment type="similarity">
    <text evidence="10 11">Belongs to the TRAFAC class myosin-kinesin ATPase superfamily. Kinesin family.</text>
</comment>
<dbReference type="InterPro" id="IPR035892">
    <property type="entry name" value="C2_domain_sf"/>
</dbReference>
<dbReference type="InterPro" id="IPR008984">
    <property type="entry name" value="SMAD_FHA_dom_sf"/>
</dbReference>
<dbReference type="Gene3D" id="3.40.850.10">
    <property type="entry name" value="Kinesin motor domain"/>
    <property type="match status" value="1"/>
</dbReference>
<dbReference type="Pfam" id="PF00498">
    <property type="entry name" value="FHA"/>
    <property type="match status" value="1"/>
</dbReference>
<evidence type="ECO:0000256" key="10">
    <source>
        <dbReference type="PROSITE-ProRule" id="PRU00283"/>
    </source>
</evidence>
<evidence type="ECO:0000313" key="16">
    <source>
        <dbReference type="Proteomes" id="UP000549394"/>
    </source>
</evidence>
<dbReference type="Gene3D" id="2.60.40.150">
    <property type="entry name" value="C2 domain"/>
    <property type="match status" value="1"/>
</dbReference>
<dbReference type="InterPro" id="IPR036961">
    <property type="entry name" value="Kinesin_motor_dom_sf"/>
</dbReference>
<dbReference type="GO" id="GO:0005524">
    <property type="term" value="F:ATP binding"/>
    <property type="evidence" value="ECO:0007669"/>
    <property type="project" value="UniProtKB-UniRule"/>
</dbReference>
<dbReference type="PANTHER" id="PTHR47117">
    <property type="entry name" value="STAR-RELATED LIPID TRANSFER PROTEIN 9"/>
    <property type="match status" value="1"/>
</dbReference>
<dbReference type="EMBL" id="CAJFCJ010000006">
    <property type="protein sequence ID" value="CAD5115509.1"/>
    <property type="molecule type" value="Genomic_DNA"/>
</dbReference>
<feature type="binding site" evidence="10">
    <location>
        <begin position="108"/>
        <end position="115"/>
    </location>
    <ligand>
        <name>ATP</name>
        <dbReference type="ChEBI" id="CHEBI:30616"/>
    </ligand>
</feature>
<dbReference type="InterPro" id="IPR019821">
    <property type="entry name" value="Kinesin_motor_CS"/>
</dbReference>
<dbReference type="InterPro" id="IPR001752">
    <property type="entry name" value="Kinesin_motor_dom"/>
</dbReference>
<evidence type="ECO:0000259" key="13">
    <source>
        <dbReference type="PROSITE" id="PS50004"/>
    </source>
</evidence>
<dbReference type="FunFam" id="2.60.200.20:FF:000034">
    <property type="entry name" value="kinesin-like protein KIF28P"/>
    <property type="match status" value="1"/>
</dbReference>
<feature type="domain" description="Kinesin motor" evidence="14">
    <location>
        <begin position="5"/>
        <end position="353"/>
    </location>
</feature>
<evidence type="ECO:0000256" key="8">
    <source>
        <dbReference type="ARBA" id="ARBA00023175"/>
    </source>
</evidence>
<dbReference type="SMART" id="SM00129">
    <property type="entry name" value="KISc"/>
    <property type="match status" value="1"/>
</dbReference>
<evidence type="ECO:0000256" key="12">
    <source>
        <dbReference type="SAM" id="Coils"/>
    </source>
</evidence>
<comment type="subcellular location">
    <subcellularLocation>
        <location evidence="1">Mitochondrion membrane</location>
        <topology evidence="1">Peripheral membrane protein</topology>
    </subcellularLocation>
</comment>
<dbReference type="Gene3D" id="2.60.200.20">
    <property type="match status" value="1"/>
</dbReference>
<dbReference type="GO" id="GO:0003777">
    <property type="term" value="F:microtubule motor activity"/>
    <property type="evidence" value="ECO:0007669"/>
    <property type="project" value="InterPro"/>
</dbReference>
<evidence type="ECO:0000256" key="9">
    <source>
        <dbReference type="ARBA" id="ARBA00054688"/>
    </source>
</evidence>
<protein>
    <recommendedName>
        <fullName evidence="11">Kinesin-like protein</fullName>
    </recommendedName>
</protein>
<dbReference type="Pfam" id="PF11618">
    <property type="entry name" value="C2-C2_1"/>
    <property type="match status" value="1"/>
</dbReference>
<evidence type="ECO:0000256" key="7">
    <source>
        <dbReference type="ARBA" id="ARBA00023136"/>
    </source>
</evidence>
<evidence type="ECO:0000313" key="15">
    <source>
        <dbReference type="EMBL" id="CAD5115509.1"/>
    </source>
</evidence>
<evidence type="ECO:0000256" key="1">
    <source>
        <dbReference type="ARBA" id="ARBA00004318"/>
    </source>
</evidence>
<keyword evidence="7" id="KW-0472">Membrane</keyword>
<proteinExistence type="inferred from homology"/>
<evidence type="ECO:0000256" key="2">
    <source>
        <dbReference type="ARBA" id="ARBA00022448"/>
    </source>
</evidence>
<comment type="caution">
    <text evidence="15">The sequence shown here is derived from an EMBL/GenBank/DDBJ whole genome shotgun (WGS) entry which is preliminary data.</text>
</comment>
<keyword evidence="8 10" id="KW-0505">Motor protein</keyword>
<dbReference type="InterPro" id="IPR021656">
    <property type="entry name" value="C2-C2_1"/>
</dbReference>
<dbReference type="GO" id="GO:0005874">
    <property type="term" value="C:microtubule"/>
    <property type="evidence" value="ECO:0007669"/>
    <property type="project" value="UniProtKB-KW"/>
</dbReference>
<feature type="domain" description="C2" evidence="13">
    <location>
        <begin position="731"/>
        <end position="851"/>
    </location>
</feature>
<keyword evidence="4 10" id="KW-0067">ATP-binding</keyword>
<name>A0A7I8VJS1_9ANNE</name>
<reference evidence="15 16" key="1">
    <citation type="submission" date="2020-08" db="EMBL/GenBank/DDBJ databases">
        <authorList>
            <person name="Hejnol A."/>
        </authorList>
    </citation>
    <scope>NUCLEOTIDE SEQUENCE [LARGE SCALE GENOMIC DNA]</scope>
</reference>
<sequence length="851" mass="96607">MAAENIKVAVRVRPFNKRELKKGAKLIVKMRNNQTILVDPSDNHKPKTFTYDYSFWSHDGSVTGEDGYLTKDSESSKYIEQKDIFNELGSKLLDSAIQGYNGSLFAYGQTGSGKSYSVMGDHKNRGIVPRICSELFRRLDRKNEKGVQNEITISMLEIYNEKIRDLLESRTRGHNLHIRNHPKRGFFVEGLFKATVWNGQDLLVKIADGEKQRTIAATKMNDHSSRAHTIVGINISQTKVKEKMTVLSTINLVDLAGSERSKQTESSGTRFEEAVNINKSLLTLGNCISALCHQASSGKNQHIPYRDSILTSLLMNALGGNSKTVMLAAISPDSENYEQTLSTLKYADRAKSIKTKAEVNRAETNKILADMIGEKERLLKELEDLKANTKFGLSDEELRKMKEEQEAEIREYKDRITDMEKAYKKKLSEAETKMQQMADKEKAIEREMREFPHLINVNEDPALTGKVIHILYPKRECSVGNNRDKNVVPDIVMNGPGIAKHHARIVCKDDGKVRIEQLDGLVRHNGQEILKRTRVRHLDRLMFGTTNLYILIEPRKKGELDVTWEEAQAEVAKHSGFDFGSEDALLAQEAMVLYKAVNDANIIADELGINIKLYLLLVAPELRGGDVSQRSECCVHAKDSEEGIEYVWSKSEFLDRQAAMRSAYEEWEQSNTLPSAENGPWFDDRPQMVGIGNIPLQYLAHLFEFVGEEVVLLDFTGQQAGFIRVDINPDVPQTLKDSVNDPIDLLKNKLTLSIHVLQALSIPERFTNTWCKYKFYKEEVQTNTSPGSNPKFDHTSTFKIHSVDRQFIDYLTDSNLYIEVWGDQKKISSRHSLPAQSSRQEVEEIKQILED</sequence>
<dbReference type="GO" id="GO:0007018">
    <property type="term" value="P:microtubule-based movement"/>
    <property type="evidence" value="ECO:0007669"/>
    <property type="project" value="InterPro"/>
</dbReference>
<dbReference type="InterPro" id="IPR027417">
    <property type="entry name" value="P-loop_NTPase"/>
</dbReference>
<keyword evidence="6" id="KW-0496">Mitochondrion</keyword>
<dbReference type="OrthoDB" id="3176171at2759"/>
<dbReference type="PROSITE" id="PS00411">
    <property type="entry name" value="KINESIN_MOTOR_1"/>
    <property type="match status" value="1"/>
</dbReference>
<dbReference type="PROSITE" id="PS50067">
    <property type="entry name" value="KINESIN_MOTOR_2"/>
    <property type="match status" value="1"/>
</dbReference>
<dbReference type="Pfam" id="PF00225">
    <property type="entry name" value="Kinesin"/>
    <property type="match status" value="1"/>
</dbReference>
<keyword evidence="3 10" id="KW-0547">Nucleotide-binding</keyword>
<evidence type="ECO:0000256" key="6">
    <source>
        <dbReference type="ARBA" id="ARBA00023128"/>
    </source>
</evidence>
<evidence type="ECO:0000256" key="4">
    <source>
        <dbReference type="ARBA" id="ARBA00022840"/>
    </source>
</evidence>
<dbReference type="FunFam" id="3.40.850.10:FF:000063">
    <property type="entry name" value="Kinesin-like protein"/>
    <property type="match status" value="1"/>
</dbReference>
<dbReference type="AlphaFoldDB" id="A0A7I8VJS1"/>
<dbReference type="SUPFAM" id="SSF49879">
    <property type="entry name" value="SMAD/FHA domain"/>
    <property type="match status" value="1"/>
</dbReference>
<dbReference type="SUPFAM" id="SSF49562">
    <property type="entry name" value="C2 domain (Calcium/lipid-binding domain, CaLB)"/>
    <property type="match status" value="1"/>
</dbReference>
<evidence type="ECO:0000256" key="3">
    <source>
        <dbReference type="ARBA" id="ARBA00022741"/>
    </source>
</evidence>
<gene>
    <name evidence="15" type="ORF">DGYR_LOCUS4241</name>
</gene>
<dbReference type="InterPro" id="IPR000253">
    <property type="entry name" value="FHA_dom"/>
</dbReference>
<evidence type="ECO:0000256" key="5">
    <source>
        <dbReference type="ARBA" id="ARBA00023054"/>
    </source>
</evidence>
<dbReference type="SUPFAM" id="SSF52540">
    <property type="entry name" value="P-loop containing nucleoside triphosphate hydrolases"/>
    <property type="match status" value="1"/>
</dbReference>
<dbReference type="GO" id="GO:0008017">
    <property type="term" value="F:microtubule binding"/>
    <property type="evidence" value="ECO:0007669"/>
    <property type="project" value="InterPro"/>
</dbReference>
<dbReference type="Proteomes" id="UP000549394">
    <property type="component" value="Unassembled WGS sequence"/>
</dbReference>
<dbReference type="InterPro" id="IPR000008">
    <property type="entry name" value="C2_dom"/>
</dbReference>
<accession>A0A7I8VJS1</accession>
<dbReference type="PROSITE" id="PS50004">
    <property type="entry name" value="C2"/>
    <property type="match status" value="1"/>
</dbReference>
<keyword evidence="11" id="KW-0493">Microtubule</keyword>
<evidence type="ECO:0000259" key="14">
    <source>
        <dbReference type="PROSITE" id="PS50067"/>
    </source>
</evidence>
<dbReference type="PRINTS" id="PR00380">
    <property type="entry name" value="KINESINHEAVY"/>
</dbReference>
<keyword evidence="16" id="KW-1185">Reference proteome</keyword>
<feature type="coiled-coil region" evidence="12">
    <location>
        <begin position="368"/>
        <end position="450"/>
    </location>
</feature>
<comment type="function">
    <text evidence="9">Microtubule-dependent motor protein required for mitochondrion morphology and transport of mitochondria in neuronal cells.</text>
</comment>
<evidence type="ECO:0000256" key="11">
    <source>
        <dbReference type="RuleBase" id="RU000394"/>
    </source>
</evidence>
<keyword evidence="5 12" id="KW-0175">Coiled coil</keyword>
<dbReference type="GO" id="GO:0031966">
    <property type="term" value="C:mitochondrial membrane"/>
    <property type="evidence" value="ECO:0007669"/>
    <property type="project" value="UniProtKB-SubCell"/>
</dbReference>